<dbReference type="InterPro" id="IPR024079">
    <property type="entry name" value="MetalloPept_cat_dom_sf"/>
</dbReference>
<organism evidence="2 3">
    <name type="scientific">Necator americanus</name>
    <name type="common">Human hookworm</name>
    <dbReference type="NCBI Taxonomy" id="51031"/>
    <lineage>
        <taxon>Eukaryota</taxon>
        <taxon>Metazoa</taxon>
        <taxon>Ecdysozoa</taxon>
        <taxon>Nematoda</taxon>
        <taxon>Chromadorea</taxon>
        <taxon>Rhabditida</taxon>
        <taxon>Rhabditina</taxon>
        <taxon>Rhabditomorpha</taxon>
        <taxon>Strongyloidea</taxon>
        <taxon>Ancylostomatidae</taxon>
        <taxon>Bunostominae</taxon>
        <taxon>Necator</taxon>
    </lineage>
</organism>
<sequence length="209" mass="24446">MNRQDRRQMHNKTNTAYISRRIPLSTNDEYSVIHFSYVAPSALGLLQGHHVKFDYALQLREGHAGPGIEDVLSNLRFDRLSPTAIPSYVYGYPVNGTLTLDENIADTEGVKYSYKAYKNYQKQRRNREERRLHKMEDIMEDQMFFLGWAFIWCRTYDDFLELFMDLLIDVHAPSPVRVNNVVSNIEGFAEAFRCPPDTPMNPKKRCSIW</sequence>
<dbReference type="PROSITE" id="PS51885">
    <property type="entry name" value="NEPRILYSIN"/>
    <property type="match status" value="1"/>
</dbReference>
<comment type="caution">
    <text evidence="2">The sequence shown here is derived from an EMBL/GenBank/DDBJ whole genome shotgun (WGS) entry which is preliminary data.</text>
</comment>
<feature type="domain" description="Peptidase M13 C-terminal" evidence="1">
    <location>
        <begin position="93"/>
        <end position="208"/>
    </location>
</feature>
<dbReference type="EMBL" id="JAVFWL010000002">
    <property type="protein sequence ID" value="KAK6734170.1"/>
    <property type="molecule type" value="Genomic_DNA"/>
</dbReference>
<evidence type="ECO:0000313" key="3">
    <source>
        <dbReference type="Proteomes" id="UP001303046"/>
    </source>
</evidence>
<accession>A0ABR1C7N5</accession>
<keyword evidence="3" id="KW-1185">Reference proteome</keyword>
<dbReference type="Gene3D" id="3.40.390.10">
    <property type="entry name" value="Collagenase (Catalytic Domain)"/>
    <property type="match status" value="1"/>
</dbReference>
<dbReference type="InterPro" id="IPR000718">
    <property type="entry name" value="Peptidase_M13"/>
</dbReference>
<reference evidence="2 3" key="1">
    <citation type="submission" date="2023-08" db="EMBL/GenBank/DDBJ databases">
        <title>A Necator americanus chromosomal reference genome.</title>
        <authorList>
            <person name="Ilik V."/>
            <person name="Petrzelkova K.J."/>
            <person name="Pardy F."/>
            <person name="Fuh T."/>
            <person name="Niatou-Singa F.S."/>
            <person name="Gouil Q."/>
            <person name="Baker L."/>
            <person name="Ritchie M.E."/>
            <person name="Jex A.R."/>
            <person name="Gazzola D."/>
            <person name="Li H."/>
            <person name="Toshio Fujiwara R."/>
            <person name="Zhan B."/>
            <person name="Aroian R.V."/>
            <person name="Pafco B."/>
            <person name="Schwarz E.M."/>
        </authorList>
    </citation>
    <scope>NUCLEOTIDE SEQUENCE [LARGE SCALE GENOMIC DNA]</scope>
    <source>
        <strain evidence="2 3">Aroian</strain>
        <tissue evidence="2">Whole animal</tissue>
    </source>
</reference>
<dbReference type="InterPro" id="IPR018497">
    <property type="entry name" value="Peptidase_M13_C"/>
</dbReference>
<name>A0ABR1C7N5_NECAM</name>
<gene>
    <name evidence="2" type="primary">Necator_chrII.g5550</name>
    <name evidence="2" type="ORF">RB195_017757</name>
</gene>
<proteinExistence type="predicted"/>
<evidence type="ECO:0000313" key="2">
    <source>
        <dbReference type="EMBL" id="KAK6734170.1"/>
    </source>
</evidence>
<dbReference type="SUPFAM" id="SSF55486">
    <property type="entry name" value="Metalloproteases ('zincins'), catalytic domain"/>
    <property type="match status" value="1"/>
</dbReference>
<evidence type="ECO:0000259" key="1">
    <source>
        <dbReference type="Pfam" id="PF01431"/>
    </source>
</evidence>
<dbReference type="Pfam" id="PF01431">
    <property type="entry name" value="Peptidase_M13"/>
    <property type="match status" value="1"/>
</dbReference>
<dbReference type="PANTHER" id="PTHR11733">
    <property type="entry name" value="ZINC METALLOPROTEASE FAMILY M13 NEPRILYSIN-RELATED"/>
    <property type="match status" value="1"/>
</dbReference>
<dbReference type="PANTHER" id="PTHR11733:SF240">
    <property type="entry name" value="GH14155P-RELATED"/>
    <property type="match status" value="1"/>
</dbReference>
<protein>
    <recommendedName>
        <fullName evidence="1">Peptidase M13 C-terminal domain-containing protein</fullName>
    </recommendedName>
</protein>
<dbReference type="Proteomes" id="UP001303046">
    <property type="component" value="Unassembled WGS sequence"/>
</dbReference>